<dbReference type="EMBL" id="JAQAGZ010000004">
    <property type="protein sequence ID" value="MCZ8512397.1"/>
    <property type="molecule type" value="Genomic_DNA"/>
</dbReference>
<reference evidence="1 2" key="1">
    <citation type="submission" date="2022-12" db="EMBL/GenBank/DDBJ databases">
        <title>Draft genome sequence of Paenibacillus sp. dW9.</title>
        <authorList>
            <person name="Choi E.-W."/>
            <person name="Kim D.-U."/>
        </authorList>
    </citation>
    <scope>NUCLEOTIDE SEQUENCE [LARGE SCALE GENOMIC DNA]</scope>
    <source>
        <strain evidence="2">dW9</strain>
    </source>
</reference>
<evidence type="ECO:0000313" key="1">
    <source>
        <dbReference type="EMBL" id="MCZ8512397.1"/>
    </source>
</evidence>
<dbReference type="RefSeq" id="WP_269880820.1">
    <property type="nucleotide sequence ID" value="NZ_JAQAGZ010000004.1"/>
</dbReference>
<proteinExistence type="predicted"/>
<protein>
    <submittedName>
        <fullName evidence="1">Uncharacterized protein</fullName>
    </submittedName>
</protein>
<comment type="caution">
    <text evidence="1">The sequence shown here is derived from an EMBL/GenBank/DDBJ whole genome shotgun (WGS) entry which is preliminary data.</text>
</comment>
<name>A0ABT4Q695_9BACL</name>
<accession>A0ABT4Q695</accession>
<organism evidence="1 2">
    <name type="scientific">Paenibacillus gyeongsangnamensis</name>
    <dbReference type="NCBI Taxonomy" id="3388067"/>
    <lineage>
        <taxon>Bacteria</taxon>
        <taxon>Bacillati</taxon>
        <taxon>Bacillota</taxon>
        <taxon>Bacilli</taxon>
        <taxon>Bacillales</taxon>
        <taxon>Paenibacillaceae</taxon>
        <taxon>Paenibacillus</taxon>
    </lineage>
</organism>
<keyword evidence="2" id="KW-1185">Reference proteome</keyword>
<gene>
    <name evidence="1" type="ORF">O9H85_08115</name>
</gene>
<evidence type="ECO:0000313" key="2">
    <source>
        <dbReference type="Proteomes" id="UP001527882"/>
    </source>
</evidence>
<sequence>MINSNYSLVGEVTITVKNEDGSVASLKKYNTITNYMKSSLAKWLSGTPNSGVGAVLPPTQIGAGNGSPPFGINGTLPTDTALWSAISGTQRNCDSIQVSQGYYAQYNLAYQTTDPAGFYNELGLFDSNNNLWAHVSINQYKSSSQTLTVQWMVYMVADTSNSSAVITNYMRSTFAKWMTGTSNVSGQSGAIVPPNKFQLGTGTGNVQVTDTALWNATVGTSKTCDFITIIQSYNVQFAVTYQIADPNGNYTEVGWIDASGNLWLHGSINANKTNGLLLSVIGQVGILGN</sequence>
<dbReference type="Proteomes" id="UP001527882">
    <property type="component" value="Unassembled WGS sequence"/>
</dbReference>